<keyword evidence="3" id="KW-1185">Reference proteome</keyword>
<keyword evidence="1" id="KW-0472">Membrane</keyword>
<feature type="transmembrane region" description="Helical" evidence="1">
    <location>
        <begin position="12"/>
        <end position="32"/>
    </location>
</feature>
<dbReference type="AlphaFoldDB" id="I2B5U5"/>
<accession>I2B5U5</accession>
<evidence type="ECO:0000313" key="3">
    <source>
        <dbReference type="Proteomes" id="UP000001955"/>
    </source>
</evidence>
<evidence type="ECO:0000256" key="1">
    <source>
        <dbReference type="SAM" id="Phobius"/>
    </source>
</evidence>
<keyword evidence="1" id="KW-0812">Transmembrane</keyword>
<protein>
    <recommendedName>
        <fullName evidence="4">DUF3311 domain-containing protein</fullName>
    </recommendedName>
</protein>
<feature type="transmembrane region" description="Helical" evidence="1">
    <location>
        <begin position="44"/>
        <end position="65"/>
    </location>
</feature>
<reference evidence="2 3" key="1">
    <citation type="journal article" date="2012" name="J. Bacteriol.">
        <title>Complete genome sequence of the B12-producing Shimwellia blattae strain DSM 4481, isolated from a cockroach.</title>
        <authorList>
            <person name="Brzuszkiewicz E."/>
            <person name="Waschkowitz T."/>
            <person name="Wiezer A."/>
            <person name="Daniel R."/>
        </authorList>
    </citation>
    <scope>NUCLEOTIDE SEQUENCE [LARGE SCALE GENOMIC DNA]</scope>
    <source>
        <strain evidence="3">ATCC 29907 / DSM 4481 / JCM 1650 / NBRC 105725 / CDC 9005-74</strain>
    </source>
</reference>
<evidence type="ECO:0008006" key="4">
    <source>
        <dbReference type="Google" id="ProtNLM"/>
    </source>
</evidence>
<accession>K6VY68</accession>
<gene>
    <name evidence="2" type="ordered locus">EBL_c07760</name>
</gene>
<dbReference type="RefSeq" id="WP_002442274.1">
    <property type="nucleotide sequence ID" value="NC_017910.1"/>
</dbReference>
<dbReference type="EMBL" id="CP001560">
    <property type="protein sequence ID" value="AFJ45899.1"/>
    <property type="molecule type" value="Genomic_DNA"/>
</dbReference>
<organism evidence="2 3">
    <name type="scientific">Shimwellia blattae (strain ATCC 29907 / DSM 4481 / JCM 1650 / NBRC 105725 / CDC 9005-74)</name>
    <name type="common">Escherichia blattae</name>
    <dbReference type="NCBI Taxonomy" id="630626"/>
    <lineage>
        <taxon>Bacteria</taxon>
        <taxon>Pseudomonadati</taxon>
        <taxon>Pseudomonadota</taxon>
        <taxon>Gammaproteobacteria</taxon>
        <taxon>Enterobacterales</taxon>
        <taxon>Enterobacteriaceae</taxon>
        <taxon>Shimwellia</taxon>
    </lineage>
</organism>
<dbReference type="KEGG" id="ebt:EBL_c07760"/>
<keyword evidence="1" id="KW-1133">Transmembrane helix</keyword>
<dbReference type="eggNOG" id="ENOG50331JV">
    <property type="taxonomic scope" value="Bacteria"/>
</dbReference>
<name>I2B5U5_SHIBC</name>
<dbReference type="HOGENOM" id="CLU_197645_0_0_6"/>
<dbReference type="Proteomes" id="UP000001955">
    <property type="component" value="Chromosome"/>
</dbReference>
<dbReference type="STRING" id="630626.EBL_c07760"/>
<sequence>MDITTNGFERRWSAIFLAMYLLIILPFPVFFSTDYIAGWLGVPVFIYGWLIHASLVFGLIALFAWQCLQRPEYQDLPGEEA</sequence>
<dbReference type="OrthoDB" id="5620at2"/>
<proteinExistence type="predicted"/>
<evidence type="ECO:0000313" key="2">
    <source>
        <dbReference type="EMBL" id="AFJ45899.1"/>
    </source>
</evidence>